<evidence type="ECO:0000259" key="6">
    <source>
        <dbReference type="Pfam" id="PF00441"/>
    </source>
</evidence>
<evidence type="ECO:0000256" key="2">
    <source>
        <dbReference type="ARBA" id="ARBA00009347"/>
    </source>
</evidence>
<name>A0A375GRL2_9BURK</name>
<comment type="cofactor">
    <cofactor evidence="1">
        <name>FAD</name>
        <dbReference type="ChEBI" id="CHEBI:57692"/>
    </cofactor>
</comment>
<reference evidence="11" key="2">
    <citation type="submission" date="2018-01" db="EMBL/GenBank/DDBJ databases">
        <authorList>
            <person name="Gaut B.S."/>
            <person name="Morton B.R."/>
            <person name="Clegg M.T."/>
            <person name="Duvall M.R."/>
        </authorList>
    </citation>
    <scope>NUCLEOTIDE SEQUENCE [LARGE SCALE GENOMIC DNA]</scope>
</reference>
<dbReference type="GO" id="GO:0018515">
    <property type="term" value="F:pimeloyl-CoA dehydrogenase activity"/>
    <property type="evidence" value="ECO:0007669"/>
    <property type="project" value="UniProtKB-EC"/>
</dbReference>
<evidence type="ECO:0000313" key="12">
    <source>
        <dbReference type="Proteomes" id="UP000623307"/>
    </source>
</evidence>
<dbReference type="EMBL" id="OGUS01000143">
    <property type="protein sequence ID" value="SPC24586.1"/>
    <property type="molecule type" value="Genomic_DNA"/>
</dbReference>
<evidence type="ECO:0000313" key="10">
    <source>
        <dbReference type="EMBL" id="SPC24586.1"/>
    </source>
</evidence>
<accession>A0A375GRL2</accession>
<evidence type="ECO:0000313" key="9">
    <source>
        <dbReference type="EMBL" id="SPC07622.1"/>
    </source>
</evidence>
<dbReference type="SUPFAM" id="SSF56645">
    <property type="entry name" value="Acyl-CoA dehydrogenase NM domain-like"/>
    <property type="match status" value="1"/>
</dbReference>
<dbReference type="GO" id="GO:0050660">
    <property type="term" value="F:flavin adenine dinucleotide binding"/>
    <property type="evidence" value="ECO:0007669"/>
    <property type="project" value="InterPro"/>
</dbReference>
<dbReference type="EMBL" id="OGUS01000084">
    <property type="protein sequence ID" value="SPC07622.1"/>
    <property type="molecule type" value="Genomic_DNA"/>
</dbReference>
<dbReference type="Gene3D" id="1.10.540.10">
    <property type="entry name" value="Acyl-CoA dehydrogenase/oxidase, N-terminal domain"/>
    <property type="match status" value="1"/>
</dbReference>
<dbReference type="CDD" id="cd00567">
    <property type="entry name" value="ACAD"/>
    <property type="match status" value="1"/>
</dbReference>
<dbReference type="SUPFAM" id="SSF47203">
    <property type="entry name" value="Acyl-CoA dehydrogenase C-terminal domain-like"/>
    <property type="match status" value="1"/>
</dbReference>
<sequence>MNFDLNDEQRQLADSLSRLLADHYGFERRRALGRTGTGTDPETWTRLASLGVTALGIPETFGGLGGGAEDRLPVMQALGRALVIEPYLASAVLATTAVREAGTAAQKAALLPGLADGTLRLAWAHDESAGRHAPLWVETTAHAGPDGWRLDGGKAGVLHGAEASRLVVTARVRGEAEDEDGLALFIVDPKDDGVAMRAYRLLDDTAAADVSLHHARAEPLGDPAGTACAASAIRAVAAAGIAAACADVVGAMEAALALTTDYVRTRRQFGRPIGDYQAMRHRIADMCVSVELARSMAVAAALASDEPGHEDAATELSRAKVIIGTHARSVCHAAIQAHGGIGMTEEYAVAHCLRRIHVMEQLFGDGEAHVRRLAETLP</sequence>
<dbReference type="Proteomes" id="UP000256862">
    <property type="component" value="Plasmid CO2235_mp"/>
</dbReference>
<dbReference type="InterPro" id="IPR046373">
    <property type="entry name" value="Acyl-CoA_Oxase/DH_mid-dom_sf"/>
</dbReference>
<dbReference type="EC" id="1.3.1.62" evidence="10"/>
<dbReference type="InterPro" id="IPR036250">
    <property type="entry name" value="AcylCo_DH-like_C"/>
</dbReference>
<keyword evidence="3" id="KW-0285">Flavoprotein</keyword>
<dbReference type="Gene3D" id="1.20.140.10">
    <property type="entry name" value="Butyryl-CoA Dehydrogenase, subunit A, domain 3"/>
    <property type="match status" value="1"/>
</dbReference>
<reference evidence="8 12" key="3">
    <citation type="submission" date="2021-02" db="EMBL/GenBank/DDBJ databases">
        <title>Complete Genome Sequence of Cupriavidus oxalaticus Strain Ox1, a Soil Oxalate-Degrading Species.</title>
        <authorList>
            <person name="Palmieri F."/>
            <person name="Udriet P."/>
            <person name="Deuasquier M."/>
            <person name="Beaudoing E."/>
            <person name="Johnson S.L."/>
            <person name="Davenport K.W."/>
            <person name="Chain P.S."/>
            <person name="Bindschedler S."/>
            <person name="Junier P."/>
        </authorList>
    </citation>
    <scope>NUCLEOTIDE SEQUENCE [LARGE SCALE GENOMIC DNA]</scope>
    <source>
        <strain evidence="8 12">Ox1</strain>
    </source>
</reference>
<dbReference type="InterPro" id="IPR009100">
    <property type="entry name" value="AcylCoA_DH/oxidase_NM_dom_sf"/>
</dbReference>
<dbReference type="Pfam" id="PF00441">
    <property type="entry name" value="Acyl-CoA_dh_1"/>
    <property type="match status" value="1"/>
</dbReference>
<evidence type="ECO:0000259" key="7">
    <source>
        <dbReference type="Pfam" id="PF02771"/>
    </source>
</evidence>
<evidence type="ECO:0000256" key="5">
    <source>
        <dbReference type="ARBA" id="ARBA00023002"/>
    </source>
</evidence>
<dbReference type="InterPro" id="IPR009075">
    <property type="entry name" value="AcylCo_DH/oxidase_C"/>
</dbReference>
<comment type="similarity">
    <text evidence="2">Belongs to the acyl-CoA dehydrogenase family.</text>
</comment>
<dbReference type="AlphaFoldDB" id="A0A375GRL2"/>
<protein>
    <submittedName>
        <fullName evidence="8">Acyl-CoA dehydrogenase family protein</fullName>
    </submittedName>
    <submittedName>
        <fullName evidence="10">Pimeloyl-CoA dehydrogenase (Small subunit)</fullName>
        <ecNumber evidence="10">1.3.1.62</ecNumber>
    </submittedName>
</protein>
<keyword evidence="5 10" id="KW-0560">Oxidoreductase</keyword>
<keyword evidence="12" id="KW-1185">Reference proteome</keyword>
<feature type="domain" description="Acyl-CoA dehydrogenase/oxidase N-terminal" evidence="7">
    <location>
        <begin position="6"/>
        <end position="117"/>
    </location>
</feature>
<dbReference type="Proteomes" id="UP000623307">
    <property type="component" value="Chromosome 1"/>
</dbReference>
<dbReference type="RefSeq" id="WP_063239358.1">
    <property type="nucleotide sequence ID" value="NZ_CP069809.1"/>
</dbReference>
<dbReference type="GeneID" id="303489044"/>
<evidence type="ECO:0000256" key="1">
    <source>
        <dbReference type="ARBA" id="ARBA00001974"/>
    </source>
</evidence>
<dbReference type="InterPro" id="IPR037069">
    <property type="entry name" value="AcylCoA_DH/ox_N_sf"/>
</dbReference>
<dbReference type="PANTHER" id="PTHR43884">
    <property type="entry name" value="ACYL-COA DEHYDROGENASE"/>
    <property type="match status" value="1"/>
</dbReference>
<dbReference type="EMBL" id="CP069811">
    <property type="protein sequence ID" value="QRQ92428.1"/>
    <property type="molecule type" value="Genomic_DNA"/>
</dbReference>
<feature type="domain" description="Acyl-CoA dehydrogenase/oxidase C-terminal" evidence="6">
    <location>
        <begin position="243"/>
        <end position="376"/>
    </location>
</feature>
<evidence type="ECO:0000313" key="8">
    <source>
        <dbReference type="EMBL" id="QRQ92428.1"/>
    </source>
</evidence>
<dbReference type="OrthoDB" id="9770681at2"/>
<dbReference type="InterPro" id="IPR013786">
    <property type="entry name" value="AcylCoA_DH/ox_N"/>
</dbReference>
<organism evidence="10">
    <name type="scientific">Cupriavidus oxalaticus</name>
    <dbReference type="NCBI Taxonomy" id="96344"/>
    <lineage>
        <taxon>Bacteria</taxon>
        <taxon>Pseudomonadati</taxon>
        <taxon>Pseudomonadota</taxon>
        <taxon>Betaproteobacteria</taxon>
        <taxon>Burkholderiales</taxon>
        <taxon>Burkholderiaceae</taxon>
        <taxon>Cupriavidus</taxon>
    </lineage>
</organism>
<proteinExistence type="inferred from homology"/>
<keyword evidence="4" id="KW-0274">FAD</keyword>
<dbReference type="Pfam" id="PF02771">
    <property type="entry name" value="Acyl-CoA_dh_N"/>
    <property type="match status" value="1"/>
</dbReference>
<evidence type="ECO:0000256" key="3">
    <source>
        <dbReference type="ARBA" id="ARBA00022630"/>
    </source>
</evidence>
<evidence type="ECO:0000256" key="4">
    <source>
        <dbReference type="ARBA" id="ARBA00022827"/>
    </source>
</evidence>
<evidence type="ECO:0000313" key="11">
    <source>
        <dbReference type="Proteomes" id="UP000256862"/>
    </source>
</evidence>
<dbReference type="PANTHER" id="PTHR43884:SF20">
    <property type="entry name" value="ACYL-COA DEHYDROGENASE FADE28"/>
    <property type="match status" value="1"/>
</dbReference>
<dbReference type="GO" id="GO:0003995">
    <property type="term" value="F:acyl-CoA dehydrogenase activity"/>
    <property type="evidence" value="ECO:0007669"/>
    <property type="project" value="TreeGrafter"/>
</dbReference>
<gene>
    <name evidence="10" type="primary">pimD</name>
    <name evidence="10" type="ORF">CO2235_MP80427</name>
    <name evidence="9" type="ORF">CO2235_U770064</name>
    <name evidence="8" type="ORF">JTE92_05905</name>
</gene>
<reference evidence="10" key="1">
    <citation type="submission" date="2018-01" db="EMBL/GenBank/DDBJ databases">
        <authorList>
            <person name="Clerissi C."/>
        </authorList>
    </citation>
    <scope>NUCLEOTIDE SEQUENCE</scope>
    <source>
        <strain evidence="10">Cupriavidus oxalaticus LMG 2235</strain>
    </source>
</reference>
<dbReference type="Gene3D" id="2.40.110.10">
    <property type="entry name" value="Butyryl-CoA Dehydrogenase, subunit A, domain 2"/>
    <property type="match status" value="1"/>
</dbReference>